<evidence type="ECO:0000313" key="2">
    <source>
        <dbReference type="Proteomes" id="UP000796761"/>
    </source>
</evidence>
<name>A0A8K1H0A4_9PASS</name>
<keyword evidence="2" id="KW-1185">Reference proteome</keyword>
<reference evidence="1" key="1">
    <citation type="submission" date="2019-04" db="EMBL/GenBank/DDBJ databases">
        <title>Genome assembly of Zosterops borbonicus 15179.</title>
        <authorList>
            <person name="Leroy T."/>
            <person name="Anselmetti Y."/>
            <person name="Tilak M.-K."/>
            <person name="Nabholz B."/>
        </authorList>
    </citation>
    <scope>NUCLEOTIDE SEQUENCE</scope>
    <source>
        <strain evidence="1">HGM_15179</strain>
        <tissue evidence="1">Muscle</tissue>
    </source>
</reference>
<organism evidence="1 2">
    <name type="scientific">Zosterops borbonicus</name>
    <dbReference type="NCBI Taxonomy" id="364589"/>
    <lineage>
        <taxon>Eukaryota</taxon>
        <taxon>Metazoa</taxon>
        <taxon>Chordata</taxon>
        <taxon>Craniata</taxon>
        <taxon>Vertebrata</taxon>
        <taxon>Euteleostomi</taxon>
        <taxon>Archelosauria</taxon>
        <taxon>Archosauria</taxon>
        <taxon>Dinosauria</taxon>
        <taxon>Saurischia</taxon>
        <taxon>Theropoda</taxon>
        <taxon>Coelurosauria</taxon>
        <taxon>Aves</taxon>
        <taxon>Neognathae</taxon>
        <taxon>Neoaves</taxon>
        <taxon>Telluraves</taxon>
        <taxon>Australaves</taxon>
        <taxon>Passeriformes</taxon>
        <taxon>Sylvioidea</taxon>
        <taxon>Zosteropidae</taxon>
        <taxon>Zosterops</taxon>
    </lineage>
</organism>
<protein>
    <submittedName>
        <fullName evidence="1">Uncharacterized protein</fullName>
    </submittedName>
</protein>
<proteinExistence type="predicted"/>
<accession>A0A8K1H0A4</accession>
<gene>
    <name evidence="1" type="ORF">HGM15179_000672</name>
</gene>
<sequence>MEVGQHSPVASGLSWVLEITTAKDTARSGKSQTTLEIFATSEEANSSSENIGIFLEFEDRKASTVK</sequence>
<dbReference type="AlphaFoldDB" id="A0A8K1H0A4"/>
<comment type="caution">
    <text evidence="1">The sequence shown here is derived from an EMBL/GenBank/DDBJ whole genome shotgun (WGS) entry which is preliminary data.</text>
</comment>
<dbReference type="EMBL" id="SWJQ01000013">
    <property type="protein sequence ID" value="TRZ26515.1"/>
    <property type="molecule type" value="Genomic_DNA"/>
</dbReference>
<evidence type="ECO:0000313" key="1">
    <source>
        <dbReference type="EMBL" id="TRZ26515.1"/>
    </source>
</evidence>
<dbReference type="Proteomes" id="UP000796761">
    <property type="component" value="Unassembled WGS sequence"/>
</dbReference>